<dbReference type="Proteomes" id="UP000185891">
    <property type="component" value="Unassembled WGS sequence"/>
</dbReference>
<dbReference type="AlphaFoldDB" id="A0A1F5EL29"/>
<dbReference type="InterPro" id="IPR001845">
    <property type="entry name" value="HTH_ArsR_DNA-bd_dom"/>
</dbReference>
<name>A0A1F5EL29_9BACT</name>
<accession>A0A1F5EL29</accession>
<dbReference type="PROSITE" id="PS50987">
    <property type="entry name" value="HTH_ARSR_2"/>
    <property type="match status" value="1"/>
</dbReference>
<feature type="domain" description="HTH arsR-type" evidence="1">
    <location>
        <begin position="3"/>
        <end position="95"/>
    </location>
</feature>
<comment type="caution">
    <text evidence="2">The sequence shown here is derived from an EMBL/GenBank/DDBJ whole genome shotgun (WGS) entry which is preliminary data.</text>
</comment>
<dbReference type="InterPro" id="IPR000835">
    <property type="entry name" value="HTH_MarR-typ"/>
</dbReference>
<dbReference type="InterPro" id="IPR036388">
    <property type="entry name" value="WH-like_DNA-bd_sf"/>
</dbReference>
<dbReference type="Pfam" id="PF01047">
    <property type="entry name" value="MarR"/>
    <property type="match status" value="1"/>
</dbReference>
<dbReference type="Gene3D" id="1.10.10.10">
    <property type="entry name" value="Winged helix-like DNA-binding domain superfamily/Winged helix DNA-binding domain"/>
    <property type="match status" value="1"/>
</dbReference>
<protein>
    <recommendedName>
        <fullName evidence="1">HTH arsR-type domain-containing protein</fullName>
    </recommendedName>
</protein>
<sequence>MKLNNTSTKLNYFFKSIASRKRIEILILLSENKNLSLKDISEKINTNIQNTSLHTFKLLHSGLIAKKQNGLKVEHILTGRGDLVVNFIKSIDKNL</sequence>
<dbReference type="SUPFAM" id="SSF46785">
    <property type="entry name" value="Winged helix' DNA-binding domain"/>
    <property type="match status" value="1"/>
</dbReference>
<reference evidence="2 3" key="1">
    <citation type="journal article" date="2016" name="Nat. Commun.">
        <title>Thousands of microbial genomes shed light on interconnected biogeochemical processes in an aquifer system.</title>
        <authorList>
            <person name="Anantharaman K."/>
            <person name="Brown C.T."/>
            <person name="Hug L.A."/>
            <person name="Sharon I."/>
            <person name="Castelle C.J."/>
            <person name="Probst A.J."/>
            <person name="Thomas B.C."/>
            <person name="Singh A."/>
            <person name="Wilkins M.J."/>
            <person name="Karaoz U."/>
            <person name="Brodie E.L."/>
            <person name="Williams K.H."/>
            <person name="Hubbard S.S."/>
            <person name="Banfield J.F."/>
        </authorList>
    </citation>
    <scope>NUCLEOTIDE SEQUENCE [LARGE SCALE GENOMIC DNA]</scope>
</reference>
<evidence type="ECO:0000259" key="1">
    <source>
        <dbReference type="PROSITE" id="PS50987"/>
    </source>
</evidence>
<dbReference type="InterPro" id="IPR036390">
    <property type="entry name" value="WH_DNA-bd_sf"/>
</dbReference>
<evidence type="ECO:0000313" key="3">
    <source>
        <dbReference type="Proteomes" id="UP000185891"/>
    </source>
</evidence>
<dbReference type="EMBL" id="MFAA01000043">
    <property type="protein sequence ID" value="OGD68083.1"/>
    <property type="molecule type" value="Genomic_DNA"/>
</dbReference>
<dbReference type="GO" id="GO:0003700">
    <property type="term" value="F:DNA-binding transcription factor activity"/>
    <property type="evidence" value="ECO:0007669"/>
    <property type="project" value="InterPro"/>
</dbReference>
<evidence type="ECO:0000313" key="2">
    <source>
        <dbReference type="EMBL" id="OGD68083.1"/>
    </source>
</evidence>
<organism evidence="2 3">
    <name type="scientific">Candidatus Campbellbacteria bacterium RIFCSPHIGHO2_12_FULL_35_10</name>
    <dbReference type="NCBI Taxonomy" id="1797578"/>
    <lineage>
        <taxon>Bacteria</taxon>
        <taxon>Candidatus Campbelliibacteriota</taxon>
    </lineage>
</organism>
<proteinExistence type="predicted"/>
<gene>
    <name evidence="2" type="ORF">A3E89_00765</name>
</gene>